<evidence type="ECO:0000313" key="4">
    <source>
        <dbReference type="Proteomes" id="UP000482155"/>
    </source>
</evidence>
<dbReference type="Proteomes" id="UP000482155">
    <property type="component" value="Unassembled WGS sequence"/>
</dbReference>
<gene>
    <name evidence="3" type="ORF">G3574_05925</name>
</gene>
<accession>A0A6B3SJ58</accession>
<evidence type="ECO:0000256" key="2">
    <source>
        <dbReference type="SAM" id="SignalP"/>
    </source>
</evidence>
<dbReference type="Gene3D" id="1.10.150.320">
    <property type="entry name" value="Photosystem II 12 kDa extrinsic protein"/>
    <property type="match status" value="1"/>
</dbReference>
<dbReference type="Pfam" id="PF12836">
    <property type="entry name" value="HHH_3"/>
    <property type="match status" value="1"/>
</dbReference>
<name>A0A6B3SJ58_9BURK</name>
<dbReference type="PANTHER" id="PTHR21180">
    <property type="entry name" value="ENDONUCLEASE/EXONUCLEASE/PHOSPHATASE FAMILY DOMAIN-CONTAINING PROTEIN 1"/>
    <property type="match status" value="1"/>
</dbReference>
<proteinExistence type="predicted"/>
<dbReference type="SUPFAM" id="SSF160975">
    <property type="entry name" value="AF1531-like"/>
    <property type="match status" value="1"/>
</dbReference>
<feature type="region of interest" description="Disordered" evidence="1">
    <location>
        <begin position="90"/>
        <end position="116"/>
    </location>
</feature>
<evidence type="ECO:0000313" key="3">
    <source>
        <dbReference type="EMBL" id="NEX60608.1"/>
    </source>
</evidence>
<feature type="compositionally biased region" description="Basic and acidic residues" evidence="1">
    <location>
        <begin position="97"/>
        <end position="116"/>
    </location>
</feature>
<protein>
    <submittedName>
        <fullName evidence="3">DUF655 domain-containing protein</fullName>
    </submittedName>
</protein>
<dbReference type="RefSeq" id="WP_163961104.1">
    <property type="nucleotide sequence ID" value="NZ_JAAIVB010000013.1"/>
</dbReference>
<keyword evidence="4" id="KW-1185">Reference proteome</keyword>
<comment type="caution">
    <text evidence="3">The sequence shown here is derived from an EMBL/GenBank/DDBJ whole genome shotgun (WGS) entry which is preliminary data.</text>
</comment>
<dbReference type="EMBL" id="JAAIVB010000013">
    <property type="protein sequence ID" value="NEX60608.1"/>
    <property type="molecule type" value="Genomic_DNA"/>
</dbReference>
<feature type="signal peptide" evidence="2">
    <location>
        <begin position="1"/>
        <end position="21"/>
    </location>
</feature>
<dbReference type="AlphaFoldDB" id="A0A6B3SJ58"/>
<keyword evidence="2" id="KW-0732">Signal</keyword>
<sequence>MFKKWMVAAATVLATMGSAFAQVDVNKADQAALDGIKGIGPAMSTRILDERKKGDFKDWSDLEQRVKGMKDKKAAKLSAAGLTVNGKSFANAPADAGKAEAKGMGRKSSMKERAKG</sequence>
<dbReference type="InterPro" id="IPR051675">
    <property type="entry name" value="Endo/Exo/Phosphatase_dom_1"/>
</dbReference>
<organism evidence="3 4">
    <name type="scientific">Noviherbaspirillum galbum</name>
    <dbReference type="NCBI Taxonomy" id="2709383"/>
    <lineage>
        <taxon>Bacteria</taxon>
        <taxon>Pseudomonadati</taxon>
        <taxon>Pseudomonadota</taxon>
        <taxon>Betaproteobacteria</taxon>
        <taxon>Burkholderiales</taxon>
        <taxon>Oxalobacteraceae</taxon>
        <taxon>Noviherbaspirillum</taxon>
    </lineage>
</organism>
<dbReference type="PANTHER" id="PTHR21180:SF32">
    <property type="entry name" value="ENDONUCLEASE_EXONUCLEASE_PHOSPHATASE FAMILY DOMAIN-CONTAINING PROTEIN 1"/>
    <property type="match status" value="1"/>
</dbReference>
<feature type="chain" id="PRO_5025606868" evidence="2">
    <location>
        <begin position="22"/>
        <end position="116"/>
    </location>
</feature>
<reference evidence="3 4" key="1">
    <citation type="submission" date="2020-02" db="EMBL/GenBank/DDBJ databases">
        <authorList>
            <person name="Kim M.K."/>
        </authorList>
    </citation>
    <scope>NUCLEOTIDE SEQUENCE [LARGE SCALE GENOMIC DNA]</scope>
    <source>
        <strain evidence="3 4">17J57-3</strain>
    </source>
</reference>
<evidence type="ECO:0000256" key="1">
    <source>
        <dbReference type="SAM" id="MobiDB-lite"/>
    </source>
</evidence>